<dbReference type="Pfam" id="PF03412">
    <property type="entry name" value="Peptidase_C39"/>
    <property type="match status" value="1"/>
</dbReference>
<dbReference type="GO" id="GO:0005524">
    <property type="term" value="F:ATP binding"/>
    <property type="evidence" value="ECO:0007669"/>
    <property type="project" value="UniProtKB-KW"/>
</dbReference>
<dbReference type="SMART" id="SM00382">
    <property type="entry name" value="AAA"/>
    <property type="match status" value="1"/>
</dbReference>
<dbReference type="Gene3D" id="3.40.50.300">
    <property type="entry name" value="P-loop containing nucleotide triphosphate hydrolases"/>
    <property type="match status" value="1"/>
</dbReference>
<evidence type="ECO:0000313" key="15">
    <source>
        <dbReference type="Proteomes" id="UP000245489"/>
    </source>
</evidence>
<evidence type="ECO:0000256" key="6">
    <source>
        <dbReference type="ARBA" id="ARBA00022801"/>
    </source>
</evidence>
<dbReference type="GO" id="GO:0005886">
    <property type="term" value="C:plasma membrane"/>
    <property type="evidence" value="ECO:0007669"/>
    <property type="project" value="UniProtKB-SubCell"/>
</dbReference>
<dbReference type="GO" id="GO:0006508">
    <property type="term" value="P:proteolysis"/>
    <property type="evidence" value="ECO:0007669"/>
    <property type="project" value="InterPro"/>
</dbReference>
<keyword evidence="8 10" id="KW-1133">Transmembrane helix</keyword>
<dbReference type="OrthoDB" id="9769115at2"/>
<dbReference type="Proteomes" id="UP000245489">
    <property type="component" value="Unassembled WGS sequence"/>
</dbReference>
<feature type="transmembrane region" description="Helical" evidence="10">
    <location>
        <begin position="292"/>
        <end position="314"/>
    </location>
</feature>
<evidence type="ECO:0000313" key="14">
    <source>
        <dbReference type="EMBL" id="PWK18067.1"/>
    </source>
</evidence>
<name>A0A316DIH6_9BACT</name>
<evidence type="ECO:0000256" key="9">
    <source>
        <dbReference type="ARBA" id="ARBA00023136"/>
    </source>
</evidence>
<feature type="transmembrane region" description="Helical" evidence="10">
    <location>
        <begin position="215"/>
        <end position="236"/>
    </location>
</feature>
<dbReference type="SUPFAM" id="SSF52540">
    <property type="entry name" value="P-loop containing nucleoside triphosphate hydrolases"/>
    <property type="match status" value="1"/>
</dbReference>
<dbReference type="Gene3D" id="1.20.1560.10">
    <property type="entry name" value="ABC transporter type 1, transmembrane domain"/>
    <property type="match status" value="1"/>
</dbReference>
<dbReference type="CDD" id="cd18571">
    <property type="entry name" value="ABC_6TM_peptidase_like"/>
    <property type="match status" value="1"/>
</dbReference>
<keyword evidence="4 10" id="KW-0812">Transmembrane</keyword>
<reference evidence="14 15" key="1">
    <citation type="submission" date="2018-05" db="EMBL/GenBank/DDBJ databases">
        <title>Genomic Encyclopedia of Archaeal and Bacterial Type Strains, Phase II (KMG-II): from individual species to whole genera.</title>
        <authorList>
            <person name="Goeker M."/>
        </authorList>
    </citation>
    <scope>NUCLEOTIDE SEQUENCE [LARGE SCALE GENOMIC DNA]</scope>
    <source>
        <strain evidence="14 15">DSM 22214</strain>
    </source>
</reference>
<dbReference type="InterPro" id="IPR027417">
    <property type="entry name" value="P-loop_NTPase"/>
</dbReference>
<evidence type="ECO:0000256" key="3">
    <source>
        <dbReference type="ARBA" id="ARBA00022475"/>
    </source>
</evidence>
<keyword evidence="6" id="KW-0378">Hydrolase</keyword>
<protein>
    <submittedName>
        <fullName evidence="14">ATP-binding cassette subfamily B protein</fullName>
    </submittedName>
</protein>
<evidence type="ECO:0000259" key="11">
    <source>
        <dbReference type="PROSITE" id="PS50893"/>
    </source>
</evidence>
<evidence type="ECO:0000259" key="13">
    <source>
        <dbReference type="PROSITE" id="PS50990"/>
    </source>
</evidence>
<dbReference type="GO" id="GO:0008233">
    <property type="term" value="F:peptidase activity"/>
    <property type="evidence" value="ECO:0007669"/>
    <property type="project" value="InterPro"/>
</dbReference>
<sequence length="751" mass="85268">MKSKFKYYRQLDFMDCGPTCLKMVAAYHGKDYSIDYLRANSYIQRSGVSLTGISEAAEKIGFRTLKVKLSIRQILEEAPLPAILHWNQEHFVVLYDIHKSFWSFLPWVSKGEKFIIADPGHDLVIVDTETFMKCWTGEGGKKGIALLLEPTPDFMDRGEDSPPQKVGFNFLFDYLKPYKKYLFQILLGMIFGSILSMIFPFLTQSLIDFGIHRHNVSFIHLILISQLLLFLGGVAVDMIRNWILLHISTRVSVTIISNFLVKLMKLPINFYETKNIGDISQRIQDHHRIETFLTGTTLNTFFSIINLFVFSIVLGIYSTTLLGIFAVGSTLSILWIAIFLKRRKDLDYNRFQRMRENQNSVYELITGMQEIKLNNCEKARRWDWERIQAKLFKINIKSLALEQYQEMGSTFFTQLKNILISYVAATQVIDNKISLGVMLSISYIIGQMNGPLSQLMSFMRSIQDAKISLERLGEIHNKPNEELEEEHCLGKLNGILDNTNQLKGNCKGITLKNVSFRYGGPQSPLILKNLNIMIPEGKVTAIVGTSGSGKTTLLKLLLKFYGLAEGDIFVNDSNILDISAKGWRNECGTVMQDGYIFSDTIARNIAVDGQKMDENRLLEAVRVANLQEYIKKLPLGFATKIGNAGAGLSGGQRQRVFIARAVYKNPKYIFFDEATSALDANNERVIMENLDQFFKGRTVVVIAHRLSTVKNADQIIVLENGEIKEVGTHKQLTSNKGFYFELVKNQLELAA</sequence>
<evidence type="ECO:0000259" key="12">
    <source>
        <dbReference type="PROSITE" id="PS50929"/>
    </source>
</evidence>
<keyword evidence="2" id="KW-0813">Transport</keyword>
<dbReference type="PROSITE" id="PS50990">
    <property type="entry name" value="PEPTIDASE_C39"/>
    <property type="match status" value="1"/>
</dbReference>
<dbReference type="GO" id="GO:0015421">
    <property type="term" value="F:ABC-type oligopeptide transporter activity"/>
    <property type="evidence" value="ECO:0007669"/>
    <property type="project" value="TreeGrafter"/>
</dbReference>
<dbReference type="InterPro" id="IPR011527">
    <property type="entry name" value="ABC1_TM_dom"/>
</dbReference>
<dbReference type="InterPro" id="IPR036640">
    <property type="entry name" value="ABC1_TM_sf"/>
</dbReference>
<dbReference type="InterPro" id="IPR003439">
    <property type="entry name" value="ABC_transporter-like_ATP-bd"/>
</dbReference>
<dbReference type="EMBL" id="QGGO01000032">
    <property type="protein sequence ID" value="PWK18067.1"/>
    <property type="molecule type" value="Genomic_DNA"/>
</dbReference>
<keyword evidence="15" id="KW-1185">Reference proteome</keyword>
<dbReference type="Pfam" id="PF00664">
    <property type="entry name" value="ABC_membrane"/>
    <property type="match status" value="1"/>
</dbReference>
<evidence type="ECO:0000256" key="10">
    <source>
        <dbReference type="SAM" id="Phobius"/>
    </source>
</evidence>
<dbReference type="Gene3D" id="3.90.70.10">
    <property type="entry name" value="Cysteine proteinases"/>
    <property type="match status" value="1"/>
</dbReference>
<evidence type="ECO:0000256" key="7">
    <source>
        <dbReference type="ARBA" id="ARBA00022840"/>
    </source>
</evidence>
<evidence type="ECO:0000256" key="4">
    <source>
        <dbReference type="ARBA" id="ARBA00022692"/>
    </source>
</evidence>
<dbReference type="PROSITE" id="PS50893">
    <property type="entry name" value="ABC_TRANSPORTER_2"/>
    <property type="match status" value="1"/>
</dbReference>
<dbReference type="CDD" id="cd02418">
    <property type="entry name" value="Peptidase_C39B"/>
    <property type="match status" value="1"/>
</dbReference>
<proteinExistence type="predicted"/>
<dbReference type="SUPFAM" id="SSF90123">
    <property type="entry name" value="ABC transporter transmembrane region"/>
    <property type="match status" value="1"/>
</dbReference>
<feature type="domain" description="ABC transporter" evidence="11">
    <location>
        <begin position="509"/>
        <end position="745"/>
    </location>
</feature>
<evidence type="ECO:0000256" key="8">
    <source>
        <dbReference type="ARBA" id="ARBA00022989"/>
    </source>
</evidence>
<keyword evidence="5" id="KW-0547">Nucleotide-binding</keyword>
<evidence type="ECO:0000256" key="5">
    <source>
        <dbReference type="ARBA" id="ARBA00022741"/>
    </source>
</evidence>
<gene>
    <name evidence="14" type="ORF">LV89_04218</name>
</gene>
<dbReference type="PANTHER" id="PTHR43394">
    <property type="entry name" value="ATP-DEPENDENT PERMEASE MDL1, MITOCHONDRIAL"/>
    <property type="match status" value="1"/>
</dbReference>
<dbReference type="InterPro" id="IPR017871">
    <property type="entry name" value="ABC_transporter-like_CS"/>
</dbReference>
<dbReference type="GO" id="GO:0016887">
    <property type="term" value="F:ATP hydrolysis activity"/>
    <property type="evidence" value="ECO:0007669"/>
    <property type="project" value="InterPro"/>
</dbReference>
<dbReference type="InterPro" id="IPR003593">
    <property type="entry name" value="AAA+_ATPase"/>
</dbReference>
<comment type="caution">
    <text evidence="14">The sequence shown here is derived from an EMBL/GenBank/DDBJ whole genome shotgun (WGS) entry which is preliminary data.</text>
</comment>
<accession>A0A316DIH6</accession>
<keyword evidence="3" id="KW-1003">Cell membrane</keyword>
<feature type="transmembrane region" description="Helical" evidence="10">
    <location>
        <begin position="242"/>
        <end position="261"/>
    </location>
</feature>
<dbReference type="PROSITE" id="PS50929">
    <property type="entry name" value="ABC_TM1F"/>
    <property type="match status" value="1"/>
</dbReference>
<comment type="subcellular location">
    <subcellularLocation>
        <location evidence="1">Cell membrane</location>
        <topology evidence="1">Multi-pass membrane protein</topology>
    </subcellularLocation>
</comment>
<feature type="domain" description="ABC transmembrane type-1" evidence="12">
    <location>
        <begin position="185"/>
        <end position="464"/>
    </location>
</feature>
<dbReference type="PROSITE" id="PS00211">
    <property type="entry name" value="ABC_TRANSPORTER_1"/>
    <property type="match status" value="1"/>
</dbReference>
<dbReference type="PANTHER" id="PTHR43394:SF1">
    <property type="entry name" value="ATP-BINDING CASSETTE SUB-FAMILY B MEMBER 10, MITOCHONDRIAL"/>
    <property type="match status" value="1"/>
</dbReference>
<evidence type="ECO:0000256" key="2">
    <source>
        <dbReference type="ARBA" id="ARBA00022448"/>
    </source>
</evidence>
<feature type="transmembrane region" description="Helical" evidence="10">
    <location>
        <begin position="181"/>
        <end position="203"/>
    </location>
</feature>
<dbReference type="InterPro" id="IPR005074">
    <property type="entry name" value="Peptidase_C39"/>
</dbReference>
<dbReference type="FunFam" id="3.40.50.300:FF:000299">
    <property type="entry name" value="ABC transporter ATP-binding protein/permease"/>
    <property type="match status" value="1"/>
</dbReference>
<feature type="domain" description="Peptidase C39" evidence="13">
    <location>
        <begin position="10"/>
        <end position="142"/>
    </location>
</feature>
<feature type="transmembrane region" description="Helical" evidence="10">
    <location>
        <begin position="320"/>
        <end position="340"/>
    </location>
</feature>
<dbReference type="InterPro" id="IPR039421">
    <property type="entry name" value="Type_1_exporter"/>
</dbReference>
<dbReference type="Pfam" id="PF00005">
    <property type="entry name" value="ABC_tran"/>
    <property type="match status" value="1"/>
</dbReference>
<dbReference type="AlphaFoldDB" id="A0A316DIH6"/>
<organism evidence="14 15">
    <name type="scientific">Arcicella aurantiaca</name>
    <dbReference type="NCBI Taxonomy" id="591202"/>
    <lineage>
        <taxon>Bacteria</taxon>
        <taxon>Pseudomonadati</taxon>
        <taxon>Bacteroidota</taxon>
        <taxon>Cytophagia</taxon>
        <taxon>Cytophagales</taxon>
        <taxon>Flectobacillaceae</taxon>
        <taxon>Arcicella</taxon>
    </lineage>
</organism>
<keyword evidence="7 14" id="KW-0067">ATP-binding</keyword>
<keyword evidence="9 10" id="KW-0472">Membrane</keyword>
<evidence type="ECO:0000256" key="1">
    <source>
        <dbReference type="ARBA" id="ARBA00004651"/>
    </source>
</evidence>
<dbReference type="RefSeq" id="WP_109744879.1">
    <property type="nucleotide sequence ID" value="NZ_QGGO01000032.1"/>
</dbReference>